<dbReference type="CDD" id="cd08267">
    <property type="entry name" value="MDR1"/>
    <property type="match status" value="1"/>
</dbReference>
<dbReference type="Gene3D" id="3.90.180.10">
    <property type="entry name" value="Medium-chain alcohol dehydrogenases, catalytic domain"/>
    <property type="match status" value="1"/>
</dbReference>
<name>A0A4R7TDT3_9ACTN</name>
<dbReference type="Pfam" id="PF08240">
    <property type="entry name" value="ADH_N"/>
    <property type="match status" value="1"/>
</dbReference>
<dbReference type="GO" id="GO:0008270">
    <property type="term" value="F:zinc ion binding"/>
    <property type="evidence" value="ECO:0007669"/>
    <property type="project" value="InterPro"/>
</dbReference>
<dbReference type="InterPro" id="IPR002364">
    <property type="entry name" value="Quin_OxRdtase/zeta-crystal_CS"/>
</dbReference>
<protein>
    <submittedName>
        <fullName evidence="2">NADPH:quinone reductase-like Zn-dependent oxidoreductase</fullName>
    </submittedName>
</protein>
<dbReference type="PROSITE" id="PS01162">
    <property type="entry name" value="QOR_ZETA_CRYSTAL"/>
    <property type="match status" value="1"/>
</dbReference>
<dbReference type="InterPro" id="IPR036291">
    <property type="entry name" value="NAD(P)-bd_dom_sf"/>
</dbReference>
<dbReference type="InterPro" id="IPR020843">
    <property type="entry name" value="ER"/>
</dbReference>
<dbReference type="InterPro" id="IPR052733">
    <property type="entry name" value="Chloroplast_QOR"/>
</dbReference>
<dbReference type="RefSeq" id="WP_238158229.1">
    <property type="nucleotide sequence ID" value="NZ_SOCE01000001.1"/>
</dbReference>
<sequence length="326" mass="34331">MMEAVLQDRYGSADVLRIEEIARPRVAPGQVLLRVRAAGLDKSVWHLMVGRPYLLRLVFGLRGPKLRVRGSEVAGTVAEVGAGVTRFSVGDEVFGIGIGTFAEYAVAREDKLALKPTGLSFEQASVVAISALTALQALRDAGKIQAGQKVLINGASGGVGTYAVQLAKAFGAEVTGVCSTSKVDLVRKLGADEVIDYTAEDFADGAHRYDLIIDLGGNPSPTRLRRALTPRGTAVIAGGEEGGDLTGGMDRQLRAMLLSVFVGQRLVPFICKENAADLEVLKTFFEAGSLVPAIDSTCSLSEVPDALRRLEAGAIRGKLAVIPVAS</sequence>
<proteinExistence type="predicted"/>
<dbReference type="SUPFAM" id="SSF51735">
    <property type="entry name" value="NAD(P)-binding Rossmann-fold domains"/>
    <property type="match status" value="1"/>
</dbReference>
<evidence type="ECO:0000313" key="3">
    <source>
        <dbReference type="Proteomes" id="UP000295151"/>
    </source>
</evidence>
<dbReference type="Proteomes" id="UP000295151">
    <property type="component" value="Unassembled WGS sequence"/>
</dbReference>
<dbReference type="AlphaFoldDB" id="A0A4R7TDT3"/>
<dbReference type="PANTHER" id="PTHR44013">
    <property type="entry name" value="ZINC-TYPE ALCOHOL DEHYDROGENASE-LIKE PROTEIN C16A3.02C"/>
    <property type="match status" value="1"/>
</dbReference>
<organism evidence="2 3">
    <name type="scientific">Kribbella voronezhensis</name>
    <dbReference type="NCBI Taxonomy" id="2512212"/>
    <lineage>
        <taxon>Bacteria</taxon>
        <taxon>Bacillati</taxon>
        <taxon>Actinomycetota</taxon>
        <taxon>Actinomycetes</taxon>
        <taxon>Propionibacteriales</taxon>
        <taxon>Kribbellaceae</taxon>
        <taxon>Kribbella</taxon>
    </lineage>
</organism>
<gene>
    <name evidence="2" type="ORF">EV138_3908</name>
</gene>
<accession>A0A4R7TDT3</accession>
<feature type="domain" description="Enoyl reductase (ER)" evidence="1">
    <location>
        <begin position="11"/>
        <end position="321"/>
    </location>
</feature>
<dbReference type="PANTHER" id="PTHR44013:SF1">
    <property type="entry name" value="ZINC-TYPE ALCOHOL DEHYDROGENASE-LIKE PROTEIN C16A3.02C"/>
    <property type="match status" value="1"/>
</dbReference>
<dbReference type="Gene3D" id="3.40.50.720">
    <property type="entry name" value="NAD(P)-binding Rossmann-like Domain"/>
    <property type="match status" value="1"/>
</dbReference>
<dbReference type="InterPro" id="IPR013154">
    <property type="entry name" value="ADH-like_N"/>
</dbReference>
<reference evidence="2 3" key="1">
    <citation type="submission" date="2019-03" db="EMBL/GenBank/DDBJ databases">
        <title>Genomic Encyclopedia of Type Strains, Phase III (KMG-III): the genomes of soil and plant-associated and newly described type strains.</title>
        <authorList>
            <person name="Whitman W."/>
        </authorList>
    </citation>
    <scope>NUCLEOTIDE SEQUENCE [LARGE SCALE GENOMIC DNA]</scope>
    <source>
        <strain evidence="2 3">VKM Ac-2575</strain>
    </source>
</reference>
<evidence type="ECO:0000313" key="2">
    <source>
        <dbReference type="EMBL" id="TDU90322.1"/>
    </source>
</evidence>
<evidence type="ECO:0000259" key="1">
    <source>
        <dbReference type="SMART" id="SM00829"/>
    </source>
</evidence>
<dbReference type="SMART" id="SM00829">
    <property type="entry name" value="PKS_ER"/>
    <property type="match status" value="1"/>
</dbReference>
<dbReference type="SUPFAM" id="SSF50129">
    <property type="entry name" value="GroES-like"/>
    <property type="match status" value="1"/>
</dbReference>
<dbReference type="InterPro" id="IPR011032">
    <property type="entry name" value="GroES-like_sf"/>
</dbReference>
<keyword evidence="3" id="KW-1185">Reference proteome</keyword>
<dbReference type="GO" id="GO:0016491">
    <property type="term" value="F:oxidoreductase activity"/>
    <property type="evidence" value="ECO:0007669"/>
    <property type="project" value="InterPro"/>
</dbReference>
<dbReference type="Pfam" id="PF13602">
    <property type="entry name" value="ADH_zinc_N_2"/>
    <property type="match status" value="1"/>
</dbReference>
<comment type="caution">
    <text evidence="2">The sequence shown here is derived from an EMBL/GenBank/DDBJ whole genome shotgun (WGS) entry which is preliminary data.</text>
</comment>
<dbReference type="EMBL" id="SOCE01000001">
    <property type="protein sequence ID" value="TDU90322.1"/>
    <property type="molecule type" value="Genomic_DNA"/>
</dbReference>